<feature type="transmembrane region" description="Helical" evidence="6">
    <location>
        <begin position="277"/>
        <end position="301"/>
    </location>
</feature>
<keyword evidence="4 6" id="KW-1133">Transmembrane helix</keyword>
<dbReference type="PANTHER" id="PTHR30250">
    <property type="entry name" value="PST FAMILY PREDICTED COLANIC ACID TRANSPORTER"/>
    <property type="match status" value="1"/>
</dbReference>
<feature type="transmembrane region" description="Helical" evidence="6">
    <location>
        <begin position="499"/>
        <end position="520"/>
    </location>
</feature>
<dbReference type="Pfam" id="PF01943">
    <property type="entry name" value="Polysacc_synt"/>
    <property type="match status" value="1"/>
</dbReference>
<protein>
    <submittedName>
        <fullName evidence="7">PST family polysaccharide transporter</fullName>
    </submittedName>
</protein>
<evidence type="ECO:0000256" key="1">
    <source>
        <dbReference type="ARBA" id="ARBA00004651"/>
    </source>
</evidence>
<dbReference type="Proteomes" id="UP001232343">
    <property type="component" value="Unassembled WGS sequence"/>
</dbReference>
<keyword evidence="3 6" id="KW-0812">Transmembrane</keyword>
<dbReference type="CDD" id="cd13124">
    <property type="entry name" value="MATE_SpoVB_like"/>
    <property type="match status" value="1"/>
</dbReference>
<dbReference type="InterPro" id="IPR050833">
    <property type="entry name" value="Poly_Biosynth_Transport"/>
</dbReference>
<feature type="transmembrane region" description="Helical" evidence="6">
    <location>
        <begin position="461"/>
        <end position="479"/>
    </location>
</feature>
<evidence type="ECO:0000256" key="3">
    <source>
        <dbReference type="ARBA" id="ARBA00022692"/>
    </source>
</evidence>
<sequence length="574" mass="62097">MHIRVCVLEPIGGSHTFSLISVNHMLKGQCAIMSLMNSLQRKASAGLPKQQSNQYMHGAFILTLAAFIVKILSAVYRVPFQNIVGDIGFYIYQQVYPIYGIAAVLASSGFPVIISKLAAESEVGKRNHLAHGLQAAFLTLLLVGVALFSFFFFGARYISVWMGDVALAPLIKISAFMFLFLPFISIWRGYFQSVGKMEPTAISQVTEQLARVTAILLIASLFVSKGYSLYEVGSGAVTGSILGTMFGLIILSFFVWKHKAIRLLFTKGLSIRKFYKTAQIVLVHGTAICLSGMLLILFQMIDSFSLYSLLVQSGVSMEEAKVLKGIFDRGQPLLQLGTVAASSFSLALVPLIASAWLRDDEEVIRQKAISSVKITTVIGLGATVGLVNIIKPTNAMLFANGDGSSVLAVLAISIFFSSLILISSGILQGLGHVFAPGKYIIVGLTAKIILNYLFVPFLGTLGAAIATITGLAVVSALMIKKLNKRVAVLATFKKMASRLIVAGVAMTAVLQLWLILFSLIGANRLIFTIMALSSVMIGAAVFLVMIVKSHILTAEELSLIPYGERFVKSKRERK</sequence>
<feature type="transmembrane region" description="Helical" evidence="6">
    <location>
        <begin position="439"/>
        <end position="455"/>
    </location>
</feature>
<keyword evidence="5 6" id="KW-0472">Membrane</keyword>
<dbReference type="RefSeq" id="WP_244683600.1">
    <property type="nucleotide sequence ID" value="NZ_JALIRM010000020.1"/>
</dbReference>
<organism evidence="7 8">
    <name type="scientific">Lederbergia wuyishanensis</name>
    <dbReference type="NCBI Taxonomy" id="1347903"/>
    <lineage>
        <taxon>Bacteria</taxon>
        <taxon>Bacillati</taxon>
        <taxon>Bacillota</taxon>
        <taxon>Bacilli</taxon>
        <taxon>Bacillales</taxon>
        <taxon>Bacillaceae</taxon>
        <taxon>Lederbergia</taxon>
    </lineage>
</organism>
<evidence type="ECO:0000313" key="7">
    <source>
        <dbReference type="EMBL" id="MDQ0345536.1"/>
    </source>
</evidence>
<evidence type="ECO:0000256" key="5">
    <source>
        <dbReference type="ARBA" id="ARBA00023136"/>
    </source>
</evidence>
<gene>
    <name evidence="7" type="ORF">J2S14_004392</name>
</gene>
<feature type="transmembrane region" description="Helical" evidence="6">
    <location>
        <begin position="526"/>
        <end position="547"/>
    </location>
</feature>
<evidence type="ECO:0000256" key="6">
    <source>
        <dbReference type="SAM" id="Phobius"/>
    </source>
</evidence>
<keyword evidence="8" id="KW-1185">Reference proteome</keyword>
<dbReference type="EMBL" id="JAUSUO010000017">
    <property type="protein sequence ID" value="MDQ0345536.1"/>
    <property type="molecule type" value="Genomic_DNA"/>
</dbReference>
<evidence type="ECO:0000256" key="2">
    <source>
        <dbReference type="ARBA" id="ARBA00022475"/>
    </source>
</evidence>
<accession>A0ABU0DB31</accession>
<dbReference type="InterPro" id="IPR002797">
    <property type="entry name" value="Polysacc_synth"/>
</dbReference>
<feature type="transmembrane region" description="Helical" evidence="6">
    <location>
        <begin position="236"/>
        <end position="256"/>
    </location>
</feature>
<evidence type="ECO:0000256" key="4">
    <source>
        <dbReference type="ARBA" id="ARBA00022989"/>
    </source>
</evidence>
<comment type="caution">
    <text evidence="7">The sequence shown here is derived from an EMBL/GenBank/DDBJ whole genome shotgun (WGS) entry which is preliminary data.</text>
</comment>
<comment type="subcellular location">
    <subcellularLocation>
        <location evidence="1">Cell membrane</location>
        <topology evidence="1">Multi-pass membrane protein</topology>
    </subcellularLocation>
</comment>
<feature type="transmembrane region" description="Helical" evidence="6">
    <location>
        <begin position="55"/>
        <end position="76"/>
    </location>
</feature>
<keyword evidence="2" id="KW-1003">Cell membrane</keyword>
<feature type="transmembrane region" description="Helical" evidence="6">
    <location>
        <begin position="212"/>
        <end position="230"/>
    </location>
</feature>
<dbReference type="PANTHER" id="PTHR30250:SF29">
    <property type="entry name" value="POLYSACCHARIDE BIOSYNTHESIS PROTEIN C-TERMINAL DOMAIN-CONTAINING PROTEIN"/>
    <property type="match status" value="1"/>
</dbReference>
<name>A0ABU0DB31_9BACI</name>
<evidence type="ECO:0000313" key="8">
    <source>
        <dbReference type="Proteomes" id="UP001232343"/>
    </source>
</evidence>
<feature type="transmembrane region" description="Helical" evidence="6">
    <location>
        <begin position="96"/>
        <end position="114"/>
    </location>
</feature>
<feature type="transmembrane region" description="Helical" evidence="6">
    <location>
        <begin position="405"/>
        <end position="427"/>
    </location>
</feature>
<feature type="transmembrane region" description="Helical" evidence="6">
    <location>
        <begin position="333"/>
        <end position="357"/>
    </location>
</feature>
<reference evidence="7 8" key="1">
    <citation type="submission" date="2023-07" db="EMBL/GenBank/DDBJ databases">
        <title>Genomic Encyclopedia of Type Strains, Phase IV (KMG-IV): sequencing the most valuable type-strain genomes for metagenomic binning, comparative biology and taxonomic classification.</title>
        <authorList>
            <person name="Goeker M."/>
        </authorList>
    </citation>
    <scope>NUCLEOTIDE SEQUENCE [LARGE SCALE GENOMIC DNA]</scope>
    <source>
        <strain evidence="7 8">DSM 27848</strain>
    </source>
</reference>
<feature type="transmembrane region" description="Helical" evidence="6">
    <location>
        <begin position="170"/>
        <end position="191"/>
    </location>
</feature>
<dbReference type="PIRSF" id="PIRSF038958">
    <property type="entry name" value="PG_synth_SpoVB"/>
    <property type="match status" value="1"/>
</dbReference>
<proteinExistence type="predicted"/>
<dbReference type="InterPro" id="IPR024923">
    <property type="entry name" value="PG_synth_SpoVB"/>
</dbReference>
<feature type="transmembrane region" description="Helical" evidence="6">
    <location>
        <begin position="135"/>
        <end position="158"/>
    </location>
</feature>
<feature type="transmembrane region" description="Helical" evidence="6">
    <location>
        <begin position="369"/>
        <end position="390"/>
    </location>
</feature>